<keyword evidence="4" id="KW-1185">Reference proteome</keyword>
<dbReference type="PANTHER" id="PTHR40375">
    <property type="entry name" value="SPORULATION-SPECIFIC PROTEIN 22"/>
    <property type="match status" value="1"/>
</dbReference>
<reference evidence="3 4" key="1">
    <citation type="journal article" date="2019" name="Nat. Ecol. Evol.">
        <title>Megaphylogeny resolves global patterns of mushroom evolution.</title>
        <authorList>
            <person name="Varga T."/>
            <person name="Krizsan K."/>
            <person name="Foldi C."/>
            <person name="Dima B."/>
            <person name="Sanchez-Garcia M."/>
            <person name="Sanchez-Ramirez S."/>
            <person name="Szollosi G.J."/>
            <person name="Szarkandi J.G."/>
            <person name="Papp V."/>
            <person name="Albert L."/>
            <person name="Andreopoulos W."/>
            <person name="Angelini C."/>
            <person name="Antonin V."/>
            <person name="Barry K.W."/>
            <person name="Bougher N.L."/>
            <person name="Buchanan P."/>
            <person name="Buyck B."/>
            <person name="Bense V."/>
            <person name="Catcheside P."/>
            <person name="Chovatia M."/>
            <person name="Cooper J."/>
            <person name="Damon W."/>
            <person name="Desjardin D."/>
            <person name="Finy P."/>
            <person name="Geml J."/>
            <person name="Haridas S."/>
            <person name="Hughes K."/>
            <person name="Justo A."/>
            <person name="Karasinski D."/>
            <person name="Kautmanova I."/>
            <person name="Kiss B."/>
            <person name="Kocsube S."/>
            <person name="Kotiranta H."/>
            <person name="LaButti K.M."/>
            <person name="Lechner B.E."/>
            <person name="Liimatainen K."/>
            <person name="Lipzen A."/>
            <person name="Lukacs Z."/>
            <person name="Mihaltcheva S."/>
            <person name="Morgado L.N."/>
            <person name="Niskanen T."/>
            <person name="Noordeloos M.E."/>
            <person name="Ohm R.A."/>
            <person name="Ortiz-Santana B."/>
            <person name="Ovrebo C."/>
            <person name="Racz N."/>
            <person name="Riley R."/>
            <person name="Savchenko A."/>
            <person name="Shiryaev A."/>
            <person name="Soop K."/>
            <person name="Spirin V."/>
            <person name="Szebenyi C."/>
            <person name="Tomsovsky M."/>
            <person name="Tulloss R.E."/>
            <person name="Uehling J."/>
            <person name="Grigoriev I.V."/>
            <person name="Vagvolgyi C."/>
            <person name="Papp T."/>
            <person name="Martin F.M."/>
            <person name="Miettinen O."/>
            <person name="Hibbett D.S."/>
            <person name="Nagy L.G."/>
        </authorList>
    </citation>
    <scope>NUCLEOTIDE SEQUENCE [LARGE SCALE GENOMIC DNA]</scope>
    <source>
        <strain evidence="3 4">CBS 121175</strain>
    </source>
</reference>
<dbReference type="AlphaFoldDB" id="A0A5C3L6N3"/>
<name>A0A5C3L6N3_COPMA</name>
<sequence length="953" mass="106974">MSSGRKIRGAGNAQEAFESIMELLSRIKPKLQGSLKSPHEGVTEDLLSVSSLAERFLELRLKAGKALANLTDTLDQEGVNLWNLSSVVKGESDEGRVQLSTIRYAAFRLVEAGLERKPPLETLLNVLQMASKTGISLSEARKNVVAGSVLTSAAKYEEMLRNIEPSEVSQQKLIASATVMYFCSRMEVAWNEENRTLAEFMSKKIAEDSERLSLLTIQLRKYLALKVHDIGRSLLGDAGKQALDAVEWLQRSFALLDKLPDDDSAAAIPELKVSMLRTLARAYFLSDSYDRAEAVLDELMQLPGNDAKPEFQELRWLRLTVLKRRKAPEVAIIDALKAIIDYTTWSEANITEILQELRAFSHHRILLAEVHKYCIHHAVQQKENEEHYADRFTLSMIFHCSKDENHSRGIQTLNDVFTLLSETDVDFGRAAITACLSLLWQTGGRYYKAKKRAQAADWFLVGSHQFFKKNSPSTAAKCFRKAALCYLEQKEYSKASTIIRRCSLNEARTQYIIFLTAFHQGLEEEAICAIKAIQAAPDFDRTMLLLATQISHRSELKRILLAVLEGLLKSLKLGSSGEIVVEAMALLRCIIRVILGLLVDPLANRSALIDTLVSHFRTAKILVLSALEQKAVSLIHKDISWLWRTAYNCAVQGCSEWEGCGEQISELFDTSRILLETCWNSSPVDIDNESCVYLLNAIFSAVAGRVFSTREMINTTGKLDVPELRKILERIREAKSAILGVLSRKNASSGGSNGDRGEQLLQTLRIFEMEALIQVKEWDKVSGILQEVLKPGSTPVGTYEAFADLLWVAPDCPVQVLHECLEAILNASLECKSLSLERFSRWLRAICTIVLARNSPQDRTKAFGYFEQAVGTIQEYADYSGSAEQTYPMDERQWLLATSYNTATECLHASLIDEAKRWFEIAISICRFVPGGRERSEKISDTYRHLLSRYGKA</sequence>
<gene>
    <name evidence="3" type="ORF">FA15DRAFT_60912</name>
</gene>
<dbReference type="STRING" id="230819.A0A5C3L6N3"/>
<evidence type="ECO:0000313" key="4">
    <source>
        <dbReference type="Proteomes" id="UP000307440"/>
    </source>
</evidence>
<dbReference type="InterPro" id="IPR011990">
    <property type="entry name" value="TPR-like_helical_dom_sf"/>
</dbReference>
<evidence type="ECO:0000256" key="2">
    <source>
        <dbReference type="ARBA" id="ARBA00031845"/>
    </source>
</evidence>
<dbReference type="GO" id="GO:0051321">
    <property type="term" value="P:meiotic cell cycle"/>
    <property type="evidence" value="ECO:0007669"/>
    <property type="project" value="UniProtKB-KW"/>
</dbReference>
<dbReference type="Proteomes" id="UP000307440">
    <property type="component" value="Unassembled WGS sequence"/>
</dbReference>
<dbReference type="EMBL" id="ML210156">
    <property type="protein sequence ID" value="TFK28437.1"/>
    <property type="molecule type" value="Genomic_DNA"/>
</dbReference>
<keyword evidence="1" id="KW-0469">Meiosis</keyword>
<evidence type="ECO:0000313" key="3">
    <source>
        <dbReference type="EMBL" id="TFK28437.1"/>
    </source>
</evidence>
<dbReference type="Pfam" id="PF08631">
    <property type="entry name" value="SPO22"/>
    <property type="match status" value="1"/>
</dbReference>
<dbReference type="SUPFAM" id="SSF48452">
    <property type="entry name" value="TPR-like"/>
    <property type="match status" value="1"/>
</dbReference>
<dbReference type="OrthoDB" id="65716at2759"/>
<evidence type="ECO:0000256" key="1">
    <source>
        <dbReference type="ARBA" id="ARBA00023254"/>
    </source>
</evidence>
<dbReference type="GO" id="GO:0090173">
    <property type="term" value="P:regulation of synaptonemal complex assembly"/>
    <property type="evidence" value="ECO:0007669"/>
    <property type="project" value="InterPro"/>
</dbReference>
<proteinExistence type="predicted"/>
<protein>
    <recommendedName>
        <fullName evidence="2">Protein ZIP4 homolog</fullName>
    </recommendedName>
</protein>
<dbReference type="InterPro" id="IPR039057">
    <property type="entry name" value="Spo22/ZIP4"/>
</dbReference>
<organism evidence="3 4">
    <name type="scientific">Coprinopsis marcescibilis</name>
    <name type="common">Agaric fungus</name>
    <name type="synonym">Psathyrella marcescibilis</name>
    <dbReference type="NCBI Taxonomy" id="230819"/>
    <lineage>
        <taxon>Eukaryota</taxon>
        <taxon>Fungi</taxon>
        <taxon>Dikarya</taxon>
        <taxon>Basidiomycota</taxon>
        <taxon>Agaricomycotina</taxon>
        <taxon>Agaricomycetes</taxon>
        <taxon>Agaricomycetidae</taxon>
        <taxon>Agaricales</taxon>
        <taxon>Agaricineae</taxon>
        <taxon>Psathyrellaceae</taxon>
        <taxon>Coprinopsis</taxon>
    </lineage>
</organism>
<dbReference type="PANTHER" id="PTHR40375:SF2">
    <property type="entry name" value="SPORULATION-SPECIFIC PROTEIN 22"/>
    <property type="match status" value="1"/>
</dbReference>
<accession>A0A5C3L6N3</accession>
<dbReference type="InterPro" id="IPR013940">
    <property type="entry name" value="Spo22/ZIP4/TEX11"/>
</dbReference>